<dbReference type="GeneID" id="40321781"/>
<evidence type="ECO:0000256" key="1">
    <source>
        <dbReference type="SAM" id="MobiDB-lite"/>
    </source>
</evidence>
<feature type="non-terminal residue" evidence="2">
    <location>
        <position position="1"/>
    </location>
</feature>
<organism evidence="2 3">
    <name type="scientific">Trypanosoma conorhini</name>
    <dbReference type="NCBI Taxonomy" id="83891"/>
    <lineage>
        <taxon>Eukaryota</taxon>
        <taxon>Discoba</taxon>
        <taxon>Euglenozoa</taxon>
        <taxon>Kinetoplastea</taxon>
        <taxon>Metakinetoplastina</taxon>
        <taxon>Trypanosomatida</taxon>
        <taxon>Trypanosomatidae</taxon>
        <taxon>Trypanosoma</taxon>
    </lineage>
</organism>
<accession>A0A422ND74</accession>
<dbReference type="AlphaFoldDB" id="A0A422ND74"/>
<sequence length="170" mass="18308">HCLLPPQFAPRHRPPGLPPPAGKSAARPVATSGLFSLPANPLPPQRLLHRVFATCKRSCRQARWRIGQEAEAPLPPLFAAPDHTHSAPAVDARAAFHRERASGLCQGGSAVRLGFVRFAQVQPAPPKLRPFTAASTSFSRPPAHFLRPPPAARRRRNLLPPPGHENCAGA</sequence>
<reference evidence="2 3" key="1">
    <citation type="journal article" date="2018" name="BMC Genomics">
        <title>Genomic comparison of Trypanosoma conorhini and Trypanosoma rangeli to Trypanosoma cruzi strains of high and low virulence.</title>
        <authorList>
            <person name="Bradwell K.R."/>
            <person name="Koparde V.N."/>
            <person name="Matveyev A.V."/>
            <person name="Serrano M.G."/>
            <person name="Alves J.M."/>
            <person name="Parikh H."/>
            <person name="Huang B."/>
            <person name="Lee V."/>
            <person name="Espinosa-Alvarez O."/>
            <person name="Ortiz P.A."/>
            <person name="Costa-Martins A.G."/>
            <person name="Teixeira M.M."/>
            <person name="Buck G.A."/>
        </authorList>
    </citation>
    <scope>NUCLEOTIDE SEQUENCE [LARGE SCALE GENOMIC DNA]</scope>
    <source>
        <strain evidence="2 3">025E</strain>
    </source>
</reference>
<protein>
    <submittedName>
        <fullName evidence="2">Uncharacterized protein</fullName>
    </submittedName>
</protein>
<name>A0A422ND74_9TRYP</name>
<evidence type="ECO:0000313" key="2">
    <source>
        <dbReference type="EMBL" id="RNF03438.1"/>
    </source>
</evidence>
<dbReference type="Proteomes" id="UP000284403">
    <property type="component" value="Unassembled WGS sequence"/>
</dbReference>
<proteinExistence type="predicted"/>
<dbReference type="EMBL" id="MKKU01000721">
    <property type="protein sequence ID" value="RNF03438.1"/>
    <property type="molecule type" value="Genomic_DNA"/>
</dbReference>
<dbReference type="RefSeq" id="XP_029224843.1">
    <property type="nucleotide sequence ID" value="XM_029375025.1"/>
</dbReference>
<keyword evidence="3" id="KW-1185">Reference proteome</keyword>
<comment type="caution">
    <text evidence="2">The sequence shown here is derived from an EMBL/GenBank/DDBJ whole genome shotgun (WGS) entry which is preliminary data.</text>
</comment>
<feature type="region of interest" description="Disordered" evidence="1">
    <location>
        <begin position="1"/>
        <end position="27"/>
    </location>
</feature>
<feature type="region of interest" description="Disordered" evidence="1">
    <location>
        <begin position="133"/>
        <end position="170"/>
    </location>
</feature>
<evidence type="ECO:0000313" key="3">
    <source>
        <dbReference type="Proteomes" id="UP000284403"/>
    </source>
</evidence>
<gene>
    <name evidence="2" type="ORF">Tco025E_08170</name>
</gene>